<dbReference type="GeneID" id="72468871"/>
<evidence type="ECO:0000313" key="2">
    <source>
        <dbReference type="Proteomes" id="UP000825483"/>
    </source>
</evidence>
<sequence length="401" mass="47777">METFRDLRELIRWLGRGQTLLADMFSKRKTVAIRYDDAVETLDGNESTLQFLIRHGVIVQNADSLELDDAYQKFFENVLDINEDINVASVEQYVKTLRLNIDSWLATDSDKRKAQFMREIRHTFRNIDLVTRKNVIDLKRNIDTTYKQEPDFKVKKLRLNDFDEKRKHIVDLIRETDKIIDQQTIFFKTAMDVDLMMTVNEVRMGLRETTHGLIAIGGQIIDYLNRIDYQSRIVRKIRQLKYMRDQQMLTDSTDILKRLGNVNDVWMEPQNRYRTFVSLDFLRNEDSAIDILQHVRRRLSKKTIIHSRLAGRIDDNYLHTATDERHIFNHQELINSFLAQSVDLFTFVWNYPFQTETTEEERLVLFLQLASQYDRDERFEHQEDTIVVGSHTIQYPIIYPK</sequence>
<comment type="caution">
    <text evidence="1">The sequence shown here is derived from an EMBL/GenBank/DDBJ whole genome shotgun (WGS) entry which is preliminary data.</text>
</comment>
<reference evidence="1" key="1">
    <citation type="journal article" date="2022" name="Int. J. Syst. Evol. Microbiol.">
        <title>Prevotella lacticifex sp. nov., isolated from the rumen of cows.</title>
        <authorList>
            <person name="Shinkai T."/>
            <person name="Ikeyama N."/>
            <person name="Kumagai M."/>
            <person name="Ohmori H."/>
            <person name="Sakamoto M."/>
            <person name="Ohkuma M."/>
            <person name="Mitsumori M."/>
        </authorList>
    </citation>
    <scope>NUCLEOTIDE SEQUENCE</scope>
    <source>
        <strain evidence="1">R5076</strain>
    </source>
</reference>
<organism evidence="1 2">
    <name type="scientific">Prevotella lacticifex</name>
    <dbReference type="NCBI Taxonomy" id="2854755"/>
    <lineage>
        <taxon>Bacteria</taxon>
        <taxon>Pseudomonadati</taxon>
        <taxon>Bacteroidota</taxon>
        <taxon>Bacteroidia</taxon>
        <taxon>Bacteroidales</taxon>
        <taxon>Prevotellaceae</taxon>
        <taxon>Prevotella</taxon>
    </lineage>
</organism>
<dbReference type="Proteomes" id="UP000825483">
    <property type="component" value="Unassembled WGS sequence"/>
</dbReference>
<dbReference type="RefSeq" id="WP_223930161.1">
    <property type="nucleotide sequence ID" value="NZ_BPTU01000004.1"/>
</dbReference>
<dbReference type="EMBL" id="BPUB01000001">
    <property type="protein sequence ID" value="GJG57968.1"/>
    <property type="molecule type" value="Genomic_DNA"/>
</dbReference>
<accession>A0A9R1C8I6</accession>
<evidence type="ECO:0000313" key="1">
    <source>
        <dbReference type="EMBL" id="GJG57968.1"/>
    </source>
</evidence>
<dbReference type="AlphaFoldDB" id="A0A9R1C8I6"/>
<gene>
    <name evidence="1" type="ORF">PRLR5076_08190</name>
</gene>
<keyword evidence="2" id="KW-1185">Reference proteome</keyword>
<name>A0A9R1C8I6_9BACT</name>
<protein>
    <submittedName>
        <fullName evidence="1">Uncharacterized protein</fullName>
    </submittedName>
</protein>
<proteinExistence type="predicted"/>